<feature type="domain" description="Bacteriophage T5 Orf172 DNA-binding" evidence="2">
    <location>
        <begin position="190"/>
        <end position="246"/>
    </location>
</feature>
<evidence type="ECO:0000313" key="4">
    <source>
        <dbReference type="Proteomes" id="UP001303473"/>
    </source>
</evidence>
<proteinExistence type="predicted"/>
<feature type="compositionally biased region" description="Polar residues" evidence="1">
    <location>
        <begin position="70"/>
        <end position="84"/>
    </location>
</feature>
<organism evidence="3 4">
    <name type="scientific">Diplogelasinospora grovesii</name>
    <dbReference type="NCBI Taxonomy" id="303347"/>
    <lineage>
        <taxon>Eukaryota</taxon>
        <taxon>Fungi</taxon>
        <taxon>Dikarya</taxon>
        <taxon>Ascomycota</taxon>
        <taxon>Pezizomycotina</taxon>
        <taxon>Sordariomycetes</taxon>
        <taxon>Sordariomycetidae</taxon>
        <taxon>Sordariales</taxon>
        <taxon>Diplogelasinosporaceae</taxon>
        <taxon>Diplogelasinospora</taxon>
    </lineage>
</organism>
<dbReference type="Pfam" id="PF10544">
    <property type="entry name" value="T5orf172"/>
    <property type="match status" value="1"/>
</dbReference>
<feature type="compositionally biased region" description="Polar residues" evidence="1">
    <location>
        <begin position="92"/>
        <end position="106"/>
    </location>
</feature>
<evidence type="ECO:0000256" key="1">
    <source>
        <dbReference type="SAM" id="MobiDB-lite"/>
    </source>
</evidence>
<feature type="compositionally biased region" description="Polar residues" evidence="1">
    <location>
        <begin position="24"/>
        <end position="44"/>
    </location>
</feature>
<evidence type="ECO:0000313" key="3">
    <source>
        <dbReference type="EMBL" id="KAK3933803.1"/>
    </source>
</evidence>
<feature type="region of interest" description="Disordered" evidence="1">
    <location>
        <begin position="24"/>
        <end position="106"/>
    </location>
</feature>
<reference evidence="4" key="1">
    <citation type="journal article" date="2023" name="Mol. Phylogenet. Evol.">
        <title>Genome-scale phylogeny and comparative genomics of the fungal order Sordariales.</title>
        <authorList>
            <person name="Hensen N."/>
            <person name="Bonometti L."/>
            <person name="Westerberg I."/>
            <person name="Brannstrom I.O."/>
            <person name="Guillou S."/>
            <person name="Cros-Aarteil S."/>
            <person name="Calhoun S."/>
            <person name="Haridas S."/>
            <person name="Kuo A."/>
            <person name="Mondo S."/>
            <person name="Pangilinan J."/>
            <person name="Riley R."/>
            <person name="LaButti K."/>
            <person name="Andreopoulos B."/>
            <person name="Lipzen A."/>
            <person name="Chen C."/>
            <person name="Yan M."/>
            <person name="Daum C."/>
            <person name="Ng V."/>
            <person name="Clum A."/>
            <person name="Steindorff A."/>
            <person name="Ohm R.A."/>
            <person name="Martin F."/>
            <person name="Silar P."/>
            <person name="Natvig D.O."/>
            <person name="Lalanne C."/>
            <person name="Gautier V."/>
            <person name="Ament-Velasquez S.L."/>
            <person name="Kruys A."/>
            <person name="Hutchinson M.I."/>
            <person name="Powell A.J."/>
            <person name="Barry K."/>
            <person name="Miller A.N."/>
            <person name="Grigoriev I.V."/>
            <person name="Debuchy R."/>
            <person name="Gladieux P."/>
            <person name="Hiltunen Thoren M."/>
            <person name="Johannesson H."/>
        </authorList>
    </citation>
    <scope>NUCLEOTIDE SEQUENCE [LARGE SCALE GENOMIC DNA]</scope>
    <source>
        <strain evidence="4">CBS 340.73</strain>
    </source>
</reference>
<dbReference type="PANTHER" id="PTHR28094">
    <property type="entry name" value="MEIOTICALLY UP-REGULATED GENE 113 PROTEIN"/>
    <property type="match status" value="1"/>
</dbReference>
<dbReference type="Proteomes" id="UP001303473">
    <property type="component" value="Unassembled WGS sequence"/>
</dbReference>
<name>A0AAN6MWZ6_9PEZI</name>
<comment type="caution">
    <text evidence="3">The sequence shown here is derived from an EMBL/GenBank/DDBJ whole genome shotgun (WGS) entry which is preliminary data.</text>
</comment>
<dbReference type="AlphaFoldDB" id="A0AAN6MWZ6"/>
<protein>
    <recommendedName>
        <fullName evidence="2">Bacteriophage T5 Orf172 DNA-binding domain-containing protein</fullName>
    </recommendedName>
</protein>
<dbReference type="InterPro" id="IPR053006">
    <property type="entry name" value="Meiosis_regulatory"/>
</dbReference>
<accession>A0AAN6MWZ6</accession>
<sequence>MQAIHEEFARSRNEAERLARQFSDLSLSQPSVQISQPVLTSSHSSHPRMLTATQAELDRGDSLLPDAGISESNVPQSDSETIWQQPEAPVGSANSDPSPSGNQEQGLTTYSFASFQRPRNDLENRYPEQLKRAMKLILKPDVIKVGYVYCSITMNRPYLLHVGTTAFSPEEFDLRRRRPYIKGCHYDRSTVLFHYKAVHYKRVEHLVHATLIPWRWVVYCKGCGRKHPELFNITPENAAAVVEKWKTWAEMGPYDEEKLEEQWQRLSTGSRQPGDKLQSLLETISHVGLSLSDGDST</sequence>
<dbReference type="InterPro" id="IPR018306">
    <property type="entry name" value="Phage_T5_Orf172_DNA-bd"/>
</dbReference>
<dbReference type="PANTHER" id="PTHR28094:SF1">
    <property type="entry name" value="MEIOTICALLY UP-REGULATED GENE 113 PROTEIN"/>
    <property type="match status" value="1"/>
</dbReference>
<gene>
    <name evidence="3" type="ORF">QBC46DRAFT_101586</name>
</gene>
<evidence type="ECO:0000259" key="2">
    <source>
        <dbReference type="Pfam" id="PF10544"/>
    </source>
</evidence>
<dbReference type="EMBL" id="MU854067">
    <property type="protein sequence ID" value="KAK3933803.1"/>
    <property type="molecule type" value="Genomic_DNA"/>
</dbReference>
<keyword evidence="4" id="KW-1185">Reference proteome</keyword>